<reference evidence="1" key="1">
    <citation type="journal article" date="2014" name="Front. Microbiol.">
        <title>High frequency of phylogenetically diverse reductive dehalogenase-homologous genes in deep subseafloor sedimentary metagenomes.</title>
        <authorList>
            <person name="Kawai M."/>
            <person name="Futagami T."/>
            <person name="Toyoda A."/>
            <person name="Takaki Y."/>
            <person name="Nishi S."/>
            <person name="Hori S."/>
            <person name="Arai W."/>
            <person name="Tsubouchi T."/>
            <person name="Morono Y."/>
            <person name="Uchiyama I."/>
            <person name="Ito T."/>
            <person name="Fujiyama A."/>
            <person name="Inagaki F."/>
            <person name="Takami H."/>
        </authorList>
    </citation>
    <scope>NUCLEOTIDE SEQUENCE</scope>
    <source>
        <strain evidence="1">Expedition CK06-06</strain>
    </source>
</reference>
<name>X1FDW8_9ZZZZ</name>
<dbReference type="EMBL" id="BART01040731">
    <property type="protein sequence ID" value="GAH30730.1"/>
    <property type="molecule type" value="Genomic_DNA"/>
</dbReference>
<protein>
    <submittedName>
        <fullName evidence="1">Uncharacterized protein</fullName>
    </submittedName>
</protein>
<comment type="caution">
    <text evidence="1">The sequence shown here is derived from an EMBL/GenBank/DDBJ whole genome shotgun (WGS) entry which is preliminary data.</text>
</comment>
<sequence length="54" mass="6310">KIDKNFNSISKYTISTLVNKKIECISISPTLISLFKFFVLLNPFFNLPRLILYI</sequence>
<gene>
    <name evidence="1" type="ORF">S01H4_66084</name>
</gene>
<evidence type="ECO:0000313" key="1">
    <source>
        <dbReference type="EMBL" id="GAH30730.1"/>
    </source>
</evidence>
<organism evidence="1">
    <name type="scientific">marine sediment metagenome</name>
    <dbReference type="NCBI Taxonomy" id="412755"/>
    <lineage>
        <taxon>unclassified sequences</taxon>
        <taxon>metagenomes</taxon>
        <taxon>ecological metagenomes</taxon>
    </lineage>
</organism>
<feature type="non-terminal residue" evidence="1">
    <location>
        <position position="1"/>
    </location>
</feature>
<dbReference type="AlphaFoldDB" id="X1FDW8"/>
<proteinExistence type="predicted"/>
<accession>X1FDW8</accession>